<proteinExistence type="predicted"/>
<name>A0ABY9ED66_9GAMM</name>
<evidence type="ECO:0000313" key="1">
    <source>
        <dbReference type="EMBL" id="WKD50192.1"/>
    </source>
</evidence>
<accession>A0ABY9ED66</accession>
<evidence type="ECO:0000313" key="2">
    <source>
        <dbReference type="Proteomes" id="UP001321520"/>
    </source>
</evidence>
<organism evidence="1 2">
    <name type="scientific">Microbulbifer spongiae</name>
    <dbReference type="NCBI Taxonomy" id="2944933"/>
    <lineage>
        <taxon>Bacteria</taxon>
        <taxon>Pseudomonadati</taxon>
        <taxon>Pseudomonadota</taxon>
        <taxon>Gammaproteobacteria</taxon>
        <taxon>Cellvibrionales</taxon>
        <taxon>Microbulbiferaceae</taxon>
        <taxon>Microbulbifer</taxon>
    </lineage>
</organism>
<reference evidence="1 2" key="1">
    <citation type="submission" date="2022-05" db="EMBL/GenBank/DDBJ databases">
        <title>Microbulbifer sp. nov., isolated from sponge.</title>
        <authorList>
            <person name="Gao L."/>
        </authorList>
    </citation>
    <scope>NUCLEOTIDE SEQUENCE [LARGE SCALE GENOMIC DNA]</scope>
    <source>
        <strain evidence="1 2">MI-G</strain>
    </source>
</reference>
<keyword evidence="2" id="KW-1185">Reference proteome</keyword>
<dbReference type="Proteomes" id="UP001321520">
    <property type="component" value="Chromosome"/>
</dbReference>
<dbReference type="RefSeq" id="WP_301416258.1">
    <property type="nucleotide sequence ID" value="NZ_CP098023.1"/>
</dbReference>
<sequence length="189" mass="22250">MYYCLCSSFNSHPQARLVETDDEQAHEVVRGRKRGYDGEFNADSFLKDISVDQLLSLDLLKTHSGLLVLSRRIVNHINSLNIQKMDFYDCVLNTNSKKIIGNFVTVESNYELKIIDRDTTPNHFWPYLKKFKYENHVITTKQNFLFGWDIAEPTMLICSEQFCEMVPKSIFLIDYKELPCCFDETKRRR</sequence>
<gene>
    <name evidence="1" type="ORF">M8T91_01815</name>
</gene>
<protein>
    <submittedName>
        <fullName evidence="1">Uncharacterized protein</fullName>
    </submittedName>
</protein>
<dbReference type="EMBL" id="CP098023">
    <property type="protein sequence ID" value="WKD50192.1"/>
    <property type="molecule type" value="Genomic_DNA"/>
</dbReference>